<dbReference type="InterPro" id="IPR053148">
    <property type="entry name" value="PD-DEXK-like_domain"/>
</dbReference>
<dbReference type="Proteomes" id="UP000294841">
    <property type="component" value="Unassembled WGS sequence"/>
</dbReference>
<dbReference type="InterPro" id="IPR009362">
    <property type="entry name" value="YhcG_C"/>
</dbReference>
<gene>
    <name evidence="2" type="ORF">EV697_102146</name>
</gene>
<dbReference type="Pfam" id="PF06250">
    <property type="entry name" value="YhcG_C"/>
    <property type="match status" value="1"/>
</dbReference>
<reference evidence="2 3" key="1">
    <citation type="submission" date="2019-03" db="EMBL/GenBank/DDBJ databases">
        <title>Genomic Encyclopedia of Type Strains, Phase IV (KMG-IV): sequencing the most valuable type-strain genomes for metagenomic binning, comparative biology and taxonomic classification.</title>
        <authorList>
            <person name="Goeker M."/>
        </authorList>
    </citation>
    <scope>NUCLEOTIDE SEQUENCE [LARGE SCALE GENOMIC DNA]</scope>
    <source>
        <strain evidence="2 3">DSM 28231</strain>
    </source>
</reference>
<proteinExistence type="predicted"/>
<feature type="domain" description="YhcG PDDEXK nuclease" evidence="1">
    <location>
        <begin position="40"/>
        <end position="99"/>
    </location>
</feature>
<accession>A0A4R2N134</accession>
<dbReference type="RefSeq" id="WP_207904087.1">
    <property type="nucleotide sequence ID" value="NZ_CP016605.1"/>
</dbReference>
<dbReference type="PANTHER" id="PTHR30547">
    <property type="entry name" value="UNCHARACTERIZED PROTEIN YHCG-RELATED"/>
    <property type="match status" value="1"/>
</dbReference>
<dbReference type="AlphaFoldDB" id="A0A4R2N134"/>
<protein>
    <submittedName>
        <fullName evidence="2">Uncharacterized protein DUF1016</fullName>
    </submittedName>
</protein>
<name>A0A4R2N134_9PAST</name>
<sequence>MSELKRQFDSALYERLLLSTNKEQIKRLSMEGQVISTPKDLVKDPYILEFLGIPELAVYSEAELEARIIDNLQKFLLELGKGFTFVGRQVRFTYDEEHFL</sequence>
<evidence type="ECO:0000313" key="3">
    <source>
        <dbReference type="Proteomes" id="UP000294841"/>
    </source>
</evidence>
<keyword evidence="3" id="KW-1185">Reference proteome</keyword>
<dbReference type="PANTHER" id="PTHR30547:SF5">
    <property type="entry name" value="NUCLEASE YHCG-RELATED"/>
    <property type="match status" value="1"/>
</dbReference>
<evidence type="ECO:0000313" key="2">
    <source>
        <dbReference type="EMBL" id="TCP13272.1"/>
    </source>
</evidence>
<dbReference type="EMBL" id="SLXI01000002">
    <property type="protein sequence ID" value="TCP13272.1"/>
    <property type="molecule type" value="Genomic_DNA"/>
</dbReference>
<comment type="caution">
    <text evidence="2">The sequence shown here is derived from an EMBL/GenBank/DDBJ whole genome shotgun (WGS) entry which is preliminary data.</text>
</comment>
<evidence type="ECO:0000259" key="1">
    <source>
        <dbReference type="Pfam" id="PF06250"/>
    </source>
</evidence>
<organism evidence="2 3">
    <name type="scientific">Bisgaardia hudsonensis</name>
    <dbReference type="NCBI Taxonomy" id="109472"/>
    <lineage>
        <taxon>Bacteria</taxon>
        <taxon>Pseudomonadati</taxon>
        <taxon>Pseudomonadota</taxon>
        <taxon>Gammaproteobacteria</taxon>
        <taxon>Pasteurellales</taxon>
        <taxon>Pasteurellaceae</taxon>
        <taxon>Bisgaardia</taxon>
    </lineage>
</organism>